<keyword evidence="2" id="KW-0812">Transmembrane</keyword>
<evidence type="ECO:0000256" key="2">
    <source>
        <dbReference type="SAM" id="Phobius"/>
    </source>
</evidence>
<feature type="compositionally biased region" description="Low complexity" evidence="1">
    <location>
        <begin position="371"/>
        <end position="411"/>
    </location>
</feature>
<reference evidence="3" key="2">
    <citation type="journal article" date="2021" name="PeerJ">
        <title>Extensive microbial diversity within the chicken gut microbiome revealed by metagenomics and culture.</title>
        <authorList>
            <person name="Gilroy R."/>
            <person name="Ravi A."/>
            <person name="Getino M."/>
            <person name="Pursley I."/>
            <person name="Horton D.L."/>
            <person name="Alikhan N.F."/>
            <person name="Baker D."/>
            <person name="Gharbi K."/>
            <person name="Hall N."/>
            <person name="Watson M."/>
            <person name="Adriaenssens E.M."/>
            <person name="Foster-Nyarko E."/>
            <person name="Jarju S."/>
            <person name="Secka A."/>
            <person name="Antonio M."/>
            <person name="Oren A."/>
            <person name="Chaudhuri R.R."/>
            <person name="La Ragione R."/>
            <person name="Hildebrand F."/>
            <person name="Pallen M.J."/>
        </authorList>
    </citation>
    <scope>NUCLEOTIDE SEQUENCE</scope>
    <source>
        <strain evidence="3">ChiGjej1B1-24693</strain>
    </source>
</reference>
<accession>A0A9D1KLX4</accession>
<feature type="transmembrane region" description="Helical" evidence="2">
    <location>
        <begin position="229"/>
        <end position="253"/>
    </location>
</feature>
<keyword evidence="3" id="KW-0378">Hydrolase</keyword>
<dbReference type="InterPro" id="IPR026898">
    <property type="entry name" value="PrsW"/>
</dbReference>
<feature type="compositionally biased region" description="Acidic residues" evidence="1">
    <location>
        <begin position="459"/>
        <end position="470"/>
    </location>
</feature>
<dbReference type="AlphaFoldDB" id="A0A9D1KLX4"/>
<keyword evidence="3" id="KW-0482">Metalloprotease</keyword>
<keyword evidence="2" id="KW-1133">Transmembrane helix</keyword>
<feature type="transmembrane region" description="Helical" evidence="2">
    <location>
        <begin position="88"/>
        <end position="105"/>
    </location>
</feature>
<feature type="transmembrane region" description="Helical" evidence="2">
    <location>
        <begin position="64"/>
        <end position="82"/>
    </location>
</feature>
<evidence type="ECO:0000313" key="3">
    <source>
        <dbReference type="EMBL" id="HIT74177.1"/>
    </source>
</evidence>
<feature type="transmembrane region" description="Helical" evidence="2">
    <location>
        <begin position="117"/>
        <end position="136"/>
    </location>
</feature>
<keyword evidence="3" id="KW-0645">Protease</keyword>
<feature type="transmembrane region" description="Helical" evidence="2">
    <location>
        <begin position="148"/>
        <end position="168"/>
    </location>
</feature>
<evidence type="ECO:0000256" key="1">
    <source>
        <dbReference type="SAM" id="MobiDB-lite"/>
    </source>
</evidence>
<reference evidence="3" key="1">
    <citation type="submission" date="2020-10" db="EMBL/GenBank/DDBJ databases">
        <authorList>
            <person name="Gilroy R."/>
        </authorList>
    </citation>
    <scope>NUCLEOTIDE SEQUENCE</scope>
    <source>
        <strain evidence="3">ChiGjej1B1-24693</strain>
    </source>
</reference>
<proteinExistence type="predicted"/>
<protein>
    <submittedName>
        <fullName evidence="3">PrsW family intramembrane metalloprotease</fullName>
    </submittedName>
</protein>
<sequence length="490" mass="50699">MTCPRCRAGVPDVAHFCHRCGQDLRAGDDQTRRNRFAVKPDEPVASFAILSTIMPRGVNQRPSTYRLALVAGLTIALISVIFGNLPSAILVSVVTIPLVYIVYLYDVNLWDDQPVRVTALAFGVTFAAGLVFTIAWTRLSGANDPTGGFSFGGLLVFVLLVPIIGEVIRQVGPVLLASRPQFDDLLDGLTFGVVAGVAYSAAETLVMYWPSIVGGSSSSDGIGTWVSVIFLHGFIKPVILGTASGIAAAEFAGLGKGYDGFTARYLRGLGIAIGGVAAFYLGLYLLGLIPDGVVSVALSVFWGLAVAGALVILLRTALHTGLLEAALESAAREGGVGDGDNLEFCAACEMPLMEAAQFCNACGSSVRLQRGKPASRGSARSASSAPSAPGAPTGPSAPSAQGAPAAAAAGGVTVAERLEHQPPPDEPPVDDEPTIAIVQEQPAPEAPTDPVAHPLDQGDWADGDGDDSDGAWEVGPQTDPAGEDPEEDQR</sequence>
<feature type="region of interest" description="Disordered" evidence="1">
    <location>
        <begin position="370"/>
        <end position="490"/>
    </location>
</feature>
<dbReference type="EMBL" id="DVLP01000035">
    <property type="protein sequence ID" value="HIT74177.1"/>
    <property type="molecule type" value="Genomic_DNA"/>
</dbReference>
<feature type="transmembrane region" description="Helical" evidence="2">
    <location>
        <begin position="292"/>
        <end position="314"/>
    </location>
</feature>
<feature type="transmembrane region" description="Helical" evidence="2">
    <location>
        <begin position="189"/>
        <end position="209"/>
    </location>
</feature>
<gene>
    <name evidence="3" type="ORF">IAA98_01155</name>
</gene>
<organism evidence="3 4">
    <name type="scientific">Candidatus Avipropionibacterium avicola</name>
    <dbReference type="NCBI Taxonomy" id="2840701"/>
    <lineage>
        <taxon>Bacteria</taxon>
        <taxon>Bacillati</taxon>
        <taxon>Actinomycetota</taxon>
        <taxon>Actinomycetes</taxon>
        <taxon>Propionibacteriales</taxon>
        <taxon>Propionibacteriaceae</taxon>
        <taxon>Propionibacteriaceae incertae sedis</taxon>
        <taxon>Candidatus Avipropionibacterium</taxon>
    </lineage>
</organism>
<feature type="compositionally biased region" description="Acidic residues" evidence="1">
    <location>
        <begin position="481"/>
        <end position="490"/>
    </location>
</feature>
<name>A0A9D1KLX4_9ACTN</name>
<feature type="transmembrane region" description="Helical" evidence="2">
    <location>
        <begin position="265"/>
        <end position="286"/>
    </location>
</feature>
<keyword evidence="2" id="KW-0472">Membrane</keyword>
<comment type="caution">
    <text evidence="3">The sequence shown here is derived from an EMBL/GenBank/DDBJ whole genome shotgun (WGS) entry which is preliminary data.</text>
</comment>
<dbReference type="GO" id="GO:0008237">
    <property type="term" value="F:metallopeptidase activity"/>
    <property type="evidence" value="ECO:0007669"/>
    <property type="project" value="UniProtKB-KW"/>
</dbReference>
<dbReference type="Pfam" id="PF13367">
    <property type="entry name" value="PrsW-protease"/>
    <property type="match status" value="1"/>
</dbReference>
<evidence type="ECO:0000313" key="4">
    <source>
        <dbReference type="Proteomes" id="UP000886842"/>
    </source>
</evidence>
<dbReference type="Proteomes" id="UP000886842">
    <property type="component" value="Unassembled WGS sequence"/>
</dbReference>